<evidence type="ECO:0000259" key="3">
    <source>
        <dbReference type="Pfam" id="PF05175"/>
    </source>
</evidence>
<keyword evidence="2" id="KW-0808">Transferase</keyword>
<dbReference type="PANTHER" id="PTHR47816:SF4">
    <property type="entry name" value="RIBOSOMAL RNA SMALL SUBUNIT METHYLTRANSFERASE C"/>
    <property type="match status" value="1"/>
</dbReference>
<dbReference type="Pfam" id="PF05175">
    <property type="entry name" value="MTS"/>
    <property type="match status" value="1"/>
</dbReference>
<dbReference type="PANTHER" id="PTHR47816">
    <property type="entry name" value="RIBOSOMAL RNA SMALL SUBUNIT METHYLTRANSFERASE C"/>
    <property type="match status" value="1"/>
</dbReference>
<dbReference type="InterPro" id="IPR029063">
    <property type="entry name" value="SAM-dependent_MTases_sf"/>
</dbReference>
<evidence type="ECO:0000313" key="4">
    <source>
        <dbReference type="EMBL" id="KON30209.1"/>
    </source>
</evidence>
<evidence type="ECO:0000256" key="2">
    <source>
        <dbReference type="ARBA" id="ARBA00022679"/>
    </source>
</evidence>
<evidence type="ECO:0000256" key="1">
    <source>
        <dbReference type="ARBA" id="ARBA00022603"/>
    </source>
</evidence>
<dbReference type="SUPFAM" id="SSF53335">
    <property type="entry name" value="S-adenosyl-L-methionine-dependent methyltransferases"/>
    <property type="match status" value="1"/>
</dbReference>
<evidence type="ECO:0000313" key="5">
    <source>
        <dbReference type="Proteomes" id="UP000037210"/>
    </source>
</evidence>
<sequence length="191" mass="20422">MGLLRCRLLGHDFEFLTASGVFSHTRLDAGTRLLIEAMMLPASGEALDLGCGYGPIGIAAAKLEPRLMVWMTDVNRRAVALAEENVRRNGVGNVRVLTGFLYEPLEGRSFEVILTNPPISAGIAGAVGPLIEGSAAHLNPGGSLQMVVRTAKGGRSVAGLLEKHYGGFEVLARRGGYRVLRAERSREPQPC</sequence>
<keyword evidence="1" id="KW-0489">Methyltransferase</keyword>
<feature type="domain" description="Methyltransferase small" evidence="3">
    <location>
        <begin position="13"/>
        <end position="181"/>
    </location>
</feature>
<organism evidence="4 5">
    <name type="scientific">miscellaneous Crenarchaeota group-15 archaeon DG-45</name>
    <dbReference type="NCBI Taxonomy" id="1685127"/>
    <lineage>
        <taxon>Archaea</taxon>
        <taxon>Candidatus Bathyarchaeota</taxon>
        <taxon>MCG-15</taxon>
    </lineage>
</organism>
<dbReference type="InterPro" id="IPR046977">
    <property type="entry name" value="RsmC/RlmG"/>
</dbReference>
<accession>A0A0M0BP57</accession>
<proteinExistence type="predicted"/>
<comment type="caution">
    <text evidence="4">The sequence shown here is derived from an EMBL/GenBank/DDBJ whole genome shotgun (WGS) entry which is preliminary data.</text>
</comment>
<dbReference type="EMBL" id="LFWZ01000037">
    <property type="protein sequence ID" value="KON30209.1"/>
    <property type="molecule type" value="Genomic_DNA"/>
</dbReference>
<dbReference type="InterPro" id="IPR007848">
    <property type="entry name" value="Small_mtfrase_dom"/>
</dbReference>
<dbReference type="Proteomes" id="UP000037210">
    <property type="component" value="Unassembled WGS sequence"/>
</dbReference>
<dbReference type="GO" id="GO:0008757">
    <property type="term" value="F:S-adenosylmethionine-dependent methyltransferase activity"/>
    <property type="evidence" value="ECO:0007669"/>
    <property type="project" value="InterPro"/>
</dbReference>
<gene>
    <name evidence="4" type="ORF">AC482_04420</name>
</gene>
<dbReference type="AlphaFoldDB" id="A0A0M0BP57"/>
<reference evidence="4 5" key="1">
    <citation type="submission" date="2015-06" db="EMBL/GenBank/DDBJ databases">
        <title>New insights into the roles of widespread benthic archaea in carbon and nitrogen cycling.</title>
        <authorList>
            <person name="Lazar C.S."/>
            <person name="Baker B.J."/>
            <person name="Seitz K.W."/>
            <person name="Hyde A.S."/>
            <person name="Dick G.J."/>
            <person name="Hinrichs K.-U."/>
            <person name="Teske A.P."/>
        </authorList>
    </citation>
    <scope>NUCLEOTIDE SEQUENCE [LARGE SCALE GENOMIC DNA]</scope>
    <source>
        <strain evidence="4">DG-45</strain>
    </source>
</reference>
<dbReference type="GO" id="GO:0032259">
    <property type="term" value="P:methylation"/>
    <property type="evidence" value="ECO:0007669"/>
    <property type="project" value="UniProtKB-KW"/>
</dbReference>
<protein>
    <recommendedName>
        <fullName evidence="3">Methyltransferase small domain-containing protein</fullName>
    </recommendedName>
</protein>
<dbReference type="CDD" id="cd02440">
    <property type="entry name" value="AdoMet_MTases"/>
    <property type="match status" value="1"/>
</dbReference>
<dbReference type="Gene3D" id="3.40.50.150">
    <property type="entry name" value="Vaccinia Virus protein VP39"/>
    <property type="match status" value="1"/>
</dbReference>
<name>A0A0M0BP57_9ARCH</name>